<dbReference type="OrthoDB" id="9758211at2"/>
<dbReference type="InterPro" id="IPR051928">
    <property type="entry name" value="NorD/CobT"/>
</dbReference>
<organism evidence="3 4">
    <name type="scientific">Aliiroseovarius sediminilitoris</name>
    <dbReference type="NCBI Taxonomy" id="1173584"/>
    <lineage>
        <taxon>Bacteria</taxon>
        <taxon>Pseudomonadati</taxon>
        <taxon>Pseudomonadota</taxon>
        <taxon>Alphaproteobacteria</taxon>
        <taxon>Rhodobacterales</taxon>
        <taxon>Paracoccaceae</taxon>
        <taxon>Aliiroseovarius</taxon>
    </lineage>
</organism>
<dbReference type="InterPro" id="IPR036465">
    <property type="entry name" value="vWFA_dom_sf"/>
</dbReference>
<dbReference type="RefSeq" id="WP_091433663.1">
    <property type="nucleotide sequence ID" value="NZ_FOJB01000003.1"/>
</dbReference>
<dbReference type="PROSITE" id="PS50234">
    <property type="entry name" value="VWFA"/>
    <property type="match status" value="1"/>
</dbReference>
<dbReference type="SUPFAM" id="SSF53300">
    <property type="entry name" value="vWA-like"/>
    <property type="match status" value="1"/>
</dbReference>
<dbReference type="PANTHER" id="PTHR41248">
    <property type="entry name" value="NORD PROTEIN"/>
    <property type="match status" value="1"/>
</dbReference>
<dbReference type="EMBL" id="FOJB01000003">
    <property type="protein sequence ID" value="SEW38055.1"/>
    <property type="molecule type" value="Genomic_DNA"/>
</dbReference>
<keyword evidence="4" id="KW-1185">Reference proteome</keyword>
<dbReference type="STRING" id="1173584.SAMN05444851_3354"/>
<name>A0A1I0RBT6_9RHOB</name>
<protein>
    <submittedName>
        <fullName evidence="3">Nitric oxide reductase NorD protein</fullName>
    </submittedName>
</protein>
<accession>A0A1I0RBT6</accession>
<dbReference type="Gene3D" id="3.40.50.410">
    <property type="entry name" value="von Willebrand factor, type A domain"/>
    <property type="match status" value="1"/>
</dbReference>
<feature type="domain" description="VWFA" evidence="2">
    <location>
        <begin position="458"/>
        <end position="644"/>
    </location>
</feature>
<evidence type="ECO:0000313" key="4">
    <source>
        <dbReference type="Proteomes" id="UP000199650"/>
    </source>
</evidence>
<dbReference type="Proteomes" id="UP000199650">
    <property type="component" value="Unassembled WGS sequence"/>
</dbReference>
<gene>
    <name evidence="3" type="ORF">SAMN05444851_3354</name>
</gene>
<evidence type="ECO:0000256" key="1">
    <source>
        <dbReference type="SAM" id="MobiDB-lite"/>
    </source>
</evidence>
<sequence>MSERIFDPFEPEETVGKLWHRYASRLDAPGIHDENAVTLTEVEGRLGVFFRGLGGSHATEIKQATVAASHHRLSFRRSLGTWRETQARPSFDGEALRLPEIIAEFPAREANAALYFWLVASVAHAPDPVGDADPLRADLRALRASIAMTQATLKECPGLRGFYETLVGACRAMRPDAKLPSVEAAMEAAIDHLLGGPEPTRKMAMEFVALIRTPDADLSHLVAPRGYRPFRPVPMWPDLRPMAARMPADRLDEGDEEQGSGPGDEAEGTKAARRSESDLAERRDSLILHKFEAIFSWVESLNMNRRIEDDDEDNARRAAEDQDELALGQVSKKTATRLKFHLDLSPEDAERERLSGKHLYPEWDHRTSSYIPDHARVLSSVADEVEVIEHDPATNRRIRAVKRQFEALRPKRVILPRQLDGDELDLEAAIAAQVELRATGRSSDRVYRATRVMERDLAISVLMDVSRSTESAIGDRQVIDVEKEALTAMAWGLEACGDDFAIHTFSSLKRGRVFVQECKGFDERMGPVVEARIGGLTPAFYTRLGAAIRHATAGLDERPNTRRLLLVITDGKPNDLDHYEGRHGIEDSRMAVREARMKGHAVYGVVVDQKGQGWVNRIFGADGFSIVPDPTRLTAALPEIYRQITGGA</sequence>
<dbReference type="InterPro" id="IPR002035">
    <property type="entry name" value="VWF_A"/>
</dbReference>
<dbReference type="AlphaFoldDB" id="A0A1I0RBT6"/>
<evidence type="ECO:0000313" key="3">
    <source>
        <dbReference type="EMBL" id="SEW38055.1"/>
    </source>
</evidence>
<dbReference type="CDD" id="cd01454">
    <property type="entry name" value="vWA_norD_type"/>
    <property type="match status" value="1"/>
</dbReference>
<feature type="region of interest" description="Disordered" evidence="1">
    <location>
        <begin position="250"/>
        <end position="279"/>
    </location>
</feature>
<evidence type="ECO:0000259" key="2">
    <source>
        <dbReference type="PROSITE" id="PS50234"/>
    </source>
</evidence>
<proteinExistence type="predicted"/>
<dbReference type="PANTHER" id="PTHR41248:SF1">
    <property type="entry name" value="NORD PROTEIN"/>
    <property type="match status" value="1"/>
</dbReference>
<feature type="compositionally biased region" description="Basic and acidic residues" evidence="1">
    <location>
        <begin position="267"/>
        <end position="279"/>
    </location>
</feature>
<dbReference type="SMART" id="SM00327">
    <property type="entry name" value="VWA"/>
    <property type="match status" value="1"/>
</dbReference>
<reference evidence="3 4" key="1">
    <citation type="submission" date="2016-10" db="EMBL/GenBank/DDBJ databases">
        <authorList>
            <person name="de Groot N.N."/>
        </authorList>
    </citation>
    <scope>NUCLEOTIDE SEQUENCE [LARGE SCALE GENOMIC DNA]</scope>
    <source>
        <strain evidence="3 4">DSM 29439</strain>
    </source>
</reference>